<sequence length="369" mass="39387">MFHSPPYSPASHGAIEKVNSIVLNLIRKSGLKLWYACLPLLLLSALWLGVVLQSGGVHLVPPPSPPWGSPSPAVSHDSRDSHAPIRYTLPPSYRATPLTCSLSRLSGLSRSHLAHSASLLSCYPPPASTNAGGTHATSSQCASSASPRDGLSAGFASEATREKWIAMWFTATYSHNHPATPFTSSEAADPFFNCRVVSPCYTASVTPCALPRGRALHTSSPPRALPVARCHVHGSRARSVLLSPARVPWARIPGASARTRGWDCSLLRSPRGRALHTTPLPRALPAARCHVHAPLWLPLPPRARSVLSSSLLVSWRLRLYSTRLTRGLDRRHGGAVPHATGLCDSPDPNVPSVVPTLSARCGNFLGAVL</sequence>
<organism evidence="2 3">
    <name type="scientific">Perkinsus olseni</name>
    <name type="common">Perkinsus atlanticus</name>
    <dbReference type="NCBI Taxonomy" id="32597"/>
    <lineage>
        <taxon>Eukaryota</taxon>
        <taxon>Sar</taxon>
        <taxon>Alveolata</taxon>
        <taxon>Perkinsozoa</taxon>
        <taxon>Perkinsea</taxon>
        <taxon>Perkinsida</taxon>
        <taxon>Perkinsidae</taxon>
        <taxon>Perkinsus</taxon>
    </lineage>
</organism>
<proteinExistence type="predicted"/>
<dbReference type="Proteomes" id="UP000570595">
    <property type="component" value="Unassembled WGS sequence"/>
</dbReference>
<feature type="region of interest" description="Disordered" evidence="1">
    <location>
        <begin position="133"/>
        <end position="153"/>
    </location>
</feature>
<comment type="caution">
    <text evidence="2">The sequence shown here is derived from an EMBL/GenBank/DDBJ whole genome shotgun (WGS) entry which is preliminary data.</text>
</comment>
<gene>
    <name evidence="2" type="ORF">FOZ61_001794</name>
</gene>
<name>A0A7J6KNZ7_PEROL</name>
<evidence type="ECO:0000313" key="3">
    <source>
        <dbReference type="Proteomes" id="UP000570595"/>
    </source>
</evidence>
<reference evidence="2 3" key="1">
    <citation type="submission" date="2020-04" db="EMBL/GenBank/DDBJ databases">
        <title>Perkinsus olseni comparative genomics.</title>
        <authorList>
            <person name="Bogema D.R."/>
        </authorList>
    </citation>
    <scope>NUCLEOTIDE SEQUENCE [LARGE SCALE GENOMIC DNA]</scope>
    <source>
        <strain evidence="2">ATCC PRA-179</strain>
    </source>
</reference>
<protein>
    <submittedName>
        <fullName evidence="2">Uncharacterized protein</fullName>
    </submittedName>
</protein>
<feature type="compositionally biased region" description="Polar residues" evidence="1">
    <location>
        <begin position="133"/>
        <end position="146"/>
    </location>
</feature>
<evidence type="ECO:0000313" key="2">
    <source>
        <dbReference type="EMBL" id="KAF4649053.1"/>
    </source>
</evidence>
<evidence type="ECO:0000256" key="1">
    <source>
        <dbReference type="SAM" id="MobiDB-lite"/>
    </source>
</evidence>
<accession>A0A7J6KNZ7</accession>
<dbReference type="OrthoDB" id="3227343at2759"/>
<dbReference type="EMBL" id="JABAHT010001466">
    <property type="protein sequence ID" value="KAF4649053.1"/>
    <property type="molecule type" value="Genomic_DNA"/>
</dbReference>
<dbReference type="AlphaFoldDB" id="A0A7J6KNZ7"/>